<comment type="caution">
    <text evidence="14">The sequence shown here is derived from an EMBL/GenBank/DDBJ whole genome shotgun (WGS) entry which is preliminary data.</text>
</comment>
<sequence>MDELLILTVIKFVLNMKTFFCFEKDENGNDPSIGIGGTALRKKKEEKLKETNKRCKKAIGKELKELDKLYEQLKQQYNDWDFTTSAKNLLVKLQWNSDYPNAGCVGDSEWLKDNCGEHQQIHTEERPFRCPDCRKGFKHNFYLIRHRRIHTGERPYECGECGMSFSHSSHLIHHQNHPR</sequence>
<evidence type="ECO:0000256" key="8">
    <source>
        <dbReference type="ARBA" id="ARBA00023125"/>
    </source>
</evidence>
<dbReference type="Gene3D" id="3.30.160.60">
    <property type="entry name" value="Classic Zinc Finger"/>
    <property type="match status" value="2"/>
</dbReference>
<reference evidence="14 15" key="1">
    <citation type="submission" date="2018-07" db="EMBL/GenBank/DDBJ databases">
        <title>A high quality draft genome assembly of the barn swallow (H. rustica rustica).</title>
        <authorList>
            <person name="Formenti G."/>
            <person name="Chiara M."/>
            <person name="Poveda L."/>
            <person name="Francoijs K.-J."/>
            <person name="Bonisoli-Alquati A."/>
            <person name="Canova L."/>
            <person name="Gianfranceschi L."/>
            <person name="Horner D.S."/>
            <person name="Saino N."/>
        </authorList>
    </citation>
    <scope>NUCLEOTIDE SEQUENCE [LARGE SCALE GENOMIC DNA]</scope>
    <source>
        <strain evidence="14">Chelidonia</strain>
        <tissue evidence="14">Blood</tissue>
    </source>
</reference>
<dbReference type="PROSITE" id="PS50157">
    <property type="entry name" value="ZINC_FINGER_C2H2_2"/>
    <property type="match status" value="2"/>
</dbReference>
<evidence type="ECO:0000259" key="13">
    <source>
        <dbReference type="PROSITE" id="PS50157"/>
    </source>
</evidence>
<dbReference type="SMART" id="SM00355">
    <property type="entry name" value="ZnF_C2H2"/>
    <property type="match status" value="2"/>
</dbReference>
<keyword evidence="12" id="KW-0175">Coiled coil</keyword>
<keyword evidence="4" id="KW-0677">Repeat</keyword>
<dbReference type="GO" id="GO:0000981">
    <property type="term" value="F:DNA-binding transcription factor activity, RNA polymerase II-specific"/>
    <property type="evidence" value="ECO:0007669"/>
    <property type="project" value="TreeGrafter"/>
</dbReference>
<dbReference type="SUPFAM" id="SSF57667">
    <property type="entry name" value="beta-beta-alpha zinc fingers"/>
    <property type="match status" value="1"/>
</dbReference>
<feature type="coiled-coil region" evidence="12">
    <location>
        <begin position="41"/>
        <end position="76"/>
    </location>
</feature>
<evidence type="ECO:0000256" key="9">
    <source>
        <dbReference type="ARBA" id="ARBA00023163"/>
    </source>
</evidence>
<keyword evidence="15" id="KW-1185">Reference proteome</keyword>
<organism evidence="14 15">
    <name type="scientific">Hirundo rustica rustica</name>
    <dbReference type="NCBI Taxonomy" id="333673"/>
    <lineage>
        <taxon>Eukaryota</taxon>
        <taxon>Metazoa</taxon>
        <taxon>Chordata</taxon>
        <taxon>Craniata</taxon>
        <taxon>Vertebrata</taxon>
        <taxon>Euteleostomi</taxon>
        <taxon>Archelosauria</taxon>
        <taxon>Archosauria</taxon>
        <taxon>Dinosauria</taxon>
        <taxon>Saurischia</taxon>
        <taxon>Theropoda</taxon>
        <taxon>Coelurosauria</taxon>
        <taxon>Aves</taxon>
        <taxon>Neognathae</taxon>
        <taxon>Neoaves</taxon>
        <taxon>Telluraves</taxon>
        <taxon>Australaves</taxon>
        <taxon>Passeriformes</taxon>
        <taxon>Sylvioidea</taxon>
        <taxon>Hirundinidae</taxon>
        <taxon>Hirundo</taxon>
    </lineage>
</organism>
<evidence type="ECO:0000256" key="5">
    <source>
        <dbReference type="ARBA" id="ARBA00022771"/>
    </source>
</evidence>
<keyword evidence="6" id="KW-0862">Zinc</keyword>
<dbReference type="AlphaFoldDB" id="A0A3M0J273"/>
<evidence type="ECO:0000313" key="14">
    <source>
        <dbReference type="EMBL" id="RMB94862.1"/>
    </source>
</evidence>
<feature type="domain" description="C2H2-type" evidence="13">
    <location>
        <begin position="128"/>
        <end position="155"/>
    </location>
</feature>
<dbReference type="FunFam" id="3.30.160.60:FF:002343">
    <property type="entry name" value="Zinc finger protein 33A"/>
    <property type="match status" value="1"/>
</dbReference>
<dbReference type="EMBL" id="QRBI01000193">
    <property type="protein sequence ID" value="RMB94862.1"/>
    <property type="molecule type" value="Genomic_DNA"/>
</dbReference>
<evidence type="ECO:0000256" key="3">
    <source>
        <dbReference type="ARBA" id="ARBA00022723"/>
    </source>
</evidence>
<keyword evidence="9" id="KW-0804">Transcription</keyword>
<feature type="domain" description="C2H2-type" evidence="13">
    <location>
        <begin position="156"/>
        <end position="179"/>
    </location>
</feature>
<dbReference type="PANTHER" id="PTHR23235:SF178">
    <property type="entry name" value="C2H2-TYPE DOMAIN-CONTAINING PROTEIN-RELATED"/>
    <property type="match status" value="1"/>
</dbReference>
<proteinExistence type="inferred from homology"/>
<evidence type="ECO:0000256" key="2">
    <source>
        <dbReference type="ARBA" id="ARBA00006991"/>
    </source>
</evidence>
<protein>
    <recommendedName>
        <fullName evidence="13">C2H2-type domain-containing protein</fullName>
    </recommendedName>
</protein>
<evidence type="ECO:0000256" key="11">
    <source>
        <dbReference type="PROSITE-ProRule" id="PRU00042"/>
    </source>
</evidence>
<evidence type="ECO:0000256" key="7">
    <source>
        <dbReference type="ARBA" id="ARBA00023015"/>
    </source>
</evidence>
<comment type="similarity">
    <text evidence="2">Belongs to the krueppel C2H2-type zinc-finger protein family.</text>
</comment>
<keyword evidence="10" id="KW-0539">Nucleus</keyword>
<dbReference type="FunFam" id="3.30.160.60:FF:000382">
    <property type="entry name" value="zinc finger protein 35 isoform X4"/>
    <property type="match status" value="1"/>
</dbReference>
<gene>
    <name evidence="14" type="ORF">DUI87_28666</name>
</gene>
<keyword evidence="3" id="KW-0479">Metal-binding</keyword>
<dbReference type="Pfam" id="PF00096">
    <property type="entry name" value="zf-C2H2"/>
    <property type="match status" value="2"/>
</dbReference>
<evidence type="ECO:0000256" key="12">
    <source>
        <dbReference type="SAM" id="Coils"/>
    </source>
</evidence>
<dbReference type="InterPro" id="IPR013087">
    <property type="entry name" value="Znf_C2H2_type"/>
</dbReference>
<dbReference type="GO" id="GO:0008270">
    <property type="term" value="F:zinc ion binding"/>
    <property type="evidence" value="ECO:0007669"/>
    <property type="project" value="UniProtKB-KW"/>
</dbReference>
<keyword evidence="5 11" id="KW-0863">Zinc-finger</keyword>
<dbReference type="PROSITE" id="PS00028">
    <property type="entry name" value="ZINC_FINGER_C2H2_1"/>
    <property type="match status" value="1"/>
</dbReference>
<dbReference type="GO" id="GO:0005634">
    <property type="term" value="C:nucleus"/>
    <property type="evidence" value="ECO:0007669"/>
    <property type="project" value="UniProtKB-SubCell"/>
</dbReference>
<evidence type="ECO:0000256" key="10">
    <source>
        <dbReference type="ARBA" id="ARBA00023242"/>
    </source>
</evidence>
<name>A0A3M0J273_HIRRU</name>
<dbReference type="InterPro" id="IPR036236">
    <property type="entry name" value="Znf_C2H2_sf"/>
</dbReference>
<dbReference type="PANTHER" id="PTHR23235">
    <property type="entry name" value="KRUEPPEL-LIKE TRANSCRIPTION FACTOR"/>
    <property type="match status" value="1"/>
</dbReference>
<dbReference type="STRING" id="333673.A0A3M0J273"/>
<evidence type="ECO:0000256" key="6">
    <source>
        <dbReference type="ARBA" id="ARBA00022833"/>
    </source>
</evidence>
<evidence type="ECO:0000256" key="4">
    <source>
        <dbReference type="ARBA" id="ARBA00022737"/>
    </source>
</evidence>
<keyword evidence="8" id="KW-0238">DNA-binding</keyword>
<comment type="subcellular location">
    <subcellularLocation>
        <location evidence="1">Nucleus</location>
    </subcellularLocation>
</comment>
<dbReference type="OrthoDB" id="8117402at2759"/>
<evidence type="ECO:0000256" key="1">
    <source>
        <dbReference type="ARBA" id="ARBA00004123"/>
    </source>
</evidence>
<dbReference type="Proteomes" id="UP000269221">
    <property type="component" value="Unassembled WGS sequence"/>
</dbReference>
<evidence type="ECO:0000313" key="15">
    <source>
        <dbReference type="Proteomes" id="UP000269221"/>
    </source>
</evidence>
<accession>A0A3M0J273</accession>
<dbReference type="GO" id="GO:0000978">
    <property type="term" value="F:RNA polymerase II cis-regulatory region sequence-specific DNA binding"/>
    <property type="evidence" value="ECO:0007669"/>
    <property type="project" value="TreeGrafter"/>
</dbReference>
<keyword evidence="7" id="KW-0805">Transcription regulation</keyword>